<evidence type="ECO:0000256" key="2">
    <source>
        <dbReference type="ARBA" id="ARBA00022448"/>
    </source>
</evidence>
<dbReference type="NCBIfam" id="TIGR04057">
    <property type="entry name" value="SusC_RagA_signa"/>
    <property type="match status" value="1"/>
</dbReference>
<comment type="subcellular location">
    <subcellularLocation>
        <location evidence="1 7">Cell outer membrane</location>
        <topology evidence="1 7">Multi-pass membrane protein</topology>
    </subcellularLocation>
</comment>
<dbReference type="SUPFAM" id="SSF49464">
    <property type="entry name" value="Carboxypeptidase regulatory domain-like"/>
    <property type="match status" value="1"/>
</dbReference>
<gene>
    <name evidence="10" type="ORF">IPP15_00690</name>
</gene>
<protein>
    <submittedName>
        <fullName evidence="10">TonB-dependent receptor</fullName>
    </submittedName>
</protein>
<dbReference type="SUPFAM" id="SSF56935">
    <property type="entry name" value="Porins"/>
    <property type="match status" value="1"/>
</dbReference>
<dbReference type="NCBIfam" id="TIGR04056">
    <property type="entry name" value="OMP_RagA_SusC"/>
    <property type="match status" value="1"/>
</dbReference>
<dbReference type="InterPro" id="IPR008969">
    <property type="entry name" value="CarboxyPept-like_regulatory"/>
</dbReference>
<dbReference type="Gene3D" id="2.170.130.10">
    <property type="entry name" value="TonB-dependent receptor, plug domain"/>
    <property type="match status" value="1"/>
</dbReference>
<feature type="signal peptide" evidence="8">
    <location>
        <begin position="1"/>
        <end position="18"/>
    </location>
</feature>
<evidence type="ECO:0000256" key="6">
    <source>
        <dbReference type="ARBA" id="ARBA00023237"/>
    </source>
</evidence>
<name>A0A9D7XNE9_9BACT</name>
<keyword evidence="5 7" id="KW-0472">Membrane</keyword>
<dbReference type="AlphaFoldDB" id="A0A9D7XNE9"/>
<dbReference type="Gene3D" id="2.40.170.20">
    <property type="entry name" value="TonB-dependent receptor, beta-barrel domain"/>
    <property type="match status" value="1"/>
</dbReference>
<feature type="chain" id="PRO_5038802302" evidence="8">
    <location>
        <begin position="19"/>
        <end position="997"/>
    </location>
</feature>
<dbReference type="InterPro" id="IPR012910">
    <property type="entry name" value="Plug_dom"/>
</dbReference>
<organism evidence="10 11">
    <name type="scientific">Candidatus Opimibacter skivensis</name>
    <dbReference type="NCBI Taxonomy" id="2982028"/>
    <lineage>
        <taxon>Bacteria</taxon>
        <taxon>Pseudomonadati</taxon>
        <taxon>Bacteroidota</taxon>
        <taxon>Saprospiria</taxon>
        <taxon>Saprospirales</taxon>
        <taxon>Saprospiraceae</taxon>
        <taxon>Candidatus Opimibacter</taxon>
    </lineage>
</organism>
<keyword evidence="2 7" id="KW-0813">Transport</keyword>
<keyword evidence="4 7" id="KW-0812">Transmembrane</keyword>
<evidence type="ECO:0000259" key="9">
    <source>
        <dbReference type="Pfam" id="PF07715"/>
    </source>
</evidence>
<keyword evidence="10" id="KW-0675">Receptor</keyword>
<dbReference type="InterPro" id="IPR037066">
    <property type="entry name" value="Plug_dom_sf"/>
</dbReference>
<dbReference type="GO" id="GO:0009279">
    <property type="term" value="C:cell outer membrane"/>
    <property type="evidence" value="ECO:0007669"/>
    <property type="project" value="UniProtKB-SubCell"/>
</dbReference>
<comment type="caution">
    <text evidence="10">The sequence shown here is derived from an EMBL/GenBank/DDBJ whole genome shotgun (WGS) entry which is preliminary data.</text>
</comment>
<dbReference type="Pfam" id="PF13715">
    <property type="entry name" value="CarbopepD_reg_2"/>
    <property type="match status" value="1"/>
</dbReference>
<keyword evidence="8" id="KW-0732">Signal</keyword>
<dbReference type="InterPro" id="IPR023997">
    <property type="entry name" value="TonB-dep_OMP_SusC/RagA_CS"/>
</dbReference>
<evidence type="ECO:0000313" key="11">
    <source>
        <dbReference type="Proteomes" id="UP000808337"/>
    </source>
</evidence>
<dbReference type="Pfam" id="PF07715">
    <property type="entry name" value="Plug"/>
    <property type="match status" value="1"/>
</dbReference>
<dbReference type="Gene3D" id="2.60.40.1120">
    <property type="entry name" value="Carboxypeptidase-like, regulatory domain"/>
    <property type="match status" value="1"/>
</dbReference>
<proteinExistence type="inferred from homology"/>
<keyword evidence="3 7" id="KW-1134">Transmembrane beta strand</keyword>
<keyword evidence="6 7" id="KW-0998">Cell outer membrane</keyword>
<reference evidence="10 11" key="1">
    <citation type="submission" date="2020-10" db="EMBL/GenBank/DDBJ databases">
        <title>Connecting structure to function with the recovery of over 1000 high-quality activated sludge metagenome-assembled genomes encoding full-length rRNA genes using long-read sequencing.</title>
        <authorList>
            <person name="Singleton C.M."/>
            <person name="Petriglieri F."/>
            <person name="Kristensen J.M."/>
            <person name="Kirkegaard R.H."/>
            <person name="Michaelsen T.Y."/>
            <person name="Andersen M.H."/>
            <person name="Karst S.M."/>
            <person name="Dueholm M.S."/>
            <person name="Nielsen P.H."/>
            <person name="Albertsen M."/>
        </authorList>
    </citation>
    <scope>NUCLEOTIDE SEQUENCE [LARGE SCALE GENOMIC DNA]</scope>
    <source>
        <strain evidence="10">Ribe_18-Q3-R11-54_MAXAC.273</strain>
    </source>
</reference>
<dbReference type="InterPro" id="IPR039426">
    <property type="entry name" value="TonB-dep_rcpt-like"/>
</dbReference>
<accession>A0A9D7XNE9</accession>
<evidence type="ECO:0000313" key="10">
    <source>
        <dbReference type="EMBL" id="MBK9980936.1"/>
    </source>
</evidence>
<evidence type="ECO:0000256" key="8">
    <source>
        <dbReference type="SAM" id="SignalP"/>
    </source>
</evidence>
<evidence type="ECO:0000256" key="1">
    <source>
        <dbReference type="ARBA" id="ARBA00004571"/>
    </source>
</evidence>
<dbReference type="Proteomes" id="UP000808337">
    <property type="component" value="Unassembled WGS sequence"/>
</dbReference>
<feature type="domain" description="TonB-dependent receptor plug" evidence="9">
    <location>
        <begin position="116"/>
        <end position="231"/>
    </location>
</feature>
<comment type="similarity">
    <text evidence="7">Belongs to the TonB-dependent receptor family.</text>
</comment>
<evidence type="ECO:0000256" key="5">
    <source>
        <dbReference type="ARBA" id="ARBA00023136"/>
    </source>
</evidence>
<evidence type="ECO:0000256" key="3">
    <source>
        <dbReference type="ARBA" id="ARBA00022452"/>
    </source>
</evidence>
<sequence length="997" mass="108626">MKPVLVLVMCFLCAHVFGQWSLTGMVTDQNGKPIIGATLQEKENLTNGTITDADGRFSLRLSDQSNAVVITYTGFTTKEVPVSKGTKDITIVLEESTALLSEVLVIGYGSTSRKMSTDNVAKLTADDVSNIAVSNFQSTMSGKAAGVRINQVSGKVDGAINIQIRGTASLSAGKDPLYVLDGMPLINVDESNNGAPMNPLLSLSPSEIESIDILKDASSAAIYGARGANGVILITTKKGKAGQPNISLNMSTGISSPTHLQSFLNATEYKELFTEAAINSFGQDDGIAEIEADFDFLSNGTDWRNNAVNTDWNNLAFRDGHQSDLDLSVSGGDLKTQYYIGGSLNKTKGILLGNQLERMGARINLNHQLSSRINAGMNLGISKTKIERVDNDNSFTSPLETIGQSPLSPAYNDDGSINPNTLYPNFLLEDKYANYTTRVRRVTGKIFAQYNFINDFRFNSDLGYDLSDQTEDQYRGTQTPFMSTNGYAYNSHATSENYIWSNYVTYEKSFAQASSLNVVVGQEFNNSDRVFTSVTGTQFPSDDFQSISSAAEITAGEGSKGTYNFLSYFARASVNLKGKYFIKGSVRRDGSSRFGIDERYGIFPAVSLGWILSEESFLKDNSTLSFLKIRGSYGQLGNSEIGNFASKTLYNGVSYNKIAGIKLEQPGNNSLTWEKSKQLDLGLEFGLFNDILSGELDVYTKNTDGLLFNVPLPGSSGQSSFNKNIGSLESKGVELVLESKNVSTKNMTWTTSFNIAKNTNKIKSLPNGNADIISSENINRIGETVNSFYLVEFAGADPANGDALYYKDGVGSETTNNYDEANRVIAGSTQPTLISGLTNEVSYKGIALSFTFVGEWGASIYNGAGVYQSSSADFFDNQTRDQLDRWQNPGDITQVPQARLYGQNGNAQSTRYLQKADFIRLRNVMLSYTLPKSITQKVNISNARIFISGVNLLTFTEYTGYDPEARADFGNYATDHGWSFYSAPQAKTTSVGINVNF</sequence>
<dbReference type="InterPro" id="IPR036942">
    <property type="entry name" value="Beta-barrel_TonB_sf"/>
</dbReference>
<dbReference type="EMBL" id="JADKGY010000001">
    <property type="protein sequence ID" value="MBK9980936.1"/>
    <property type="molecule type" value="Genomic_DNA"/>
</dbReference>
<evidence type="ECO:0000256" key="7">
    <source>
        <dbReference type="PROSITE-ProRule" id="PRU01360"/>
    </source>
</evidence>
<dbReference type="PROSITE" id="PS52016">
    <property type="entry name" value="TONB_DEPENDENT_REC_3"/>
    <property type="match status" value="1"/>
</dbReference>
<dbReference type="InterPro" id="IPR023996">
    <property type="entry name" value="TonB-dep_OMP_SusC/RagA"/>
</dbReference>
<evidence type="ECO:0000256" key="4">
    <source>
        <dbReference type="ARBA" id="ARBA00022692"/>
    </source>
</evidence>